<dbReference type="OrthoDB" id="9809324at2"/>
<reference evidence="2 3" key="1">
    <citation type="journal article" date="2018" name="BMC Genomics">
        <title>Whole genome sequencing and function prediction of 133 gut anaerobes isolated from chicken caecum in pure cultures.</title>
        <authorList>
            <person name="Medvecky M."/>
            <person name="Cejkova D."/>
            <person name="Polansky O."/>
            <person name="Karasova D."/>
            <person name="Kubasova T."/>
            <person name="Cizek A."/>
            <person name="Rychlik I."/>
        </authorList>
    </citation>
    <scope>NUCLEOTIDE SEQUENCE [LARGE SCALE GENOMIC DNA]</scope>
    <source>
        <strain evidence="2 3">An13</strain>
    </source>
</reference>
<dbReference type="RefSeq" id="WP_087357123.1">
    <property type="nucleotide sequence ID" value="NZ_NFLJ01000004.1"/>
</dbReference>
<organism evidence="2 3">
    <name type="scientific">Massilimicrobiota timonensis</name>
    <dbReference type="NCBI Taxonomy" id="1776392"/>
    <lineage>
        <taxon>Bacteria</taxon>
        <taxon>Bacillati</taxon>
        <taxon>Bacillota</taxon>
        <taxon>Erysipelotrichia</taxon>
        <taxon>Erysipelotrichales</taxon>
        <taxon>Erysipelotrichaceae</taxon>
        <taxon>Massilimicrobiota</taxon>
    </lineage>
</organism>
<feature type="domain" description="ATPase AAA-type core" evidence="1">
    <location>
        <begin position="51"/>
        <end position="366"/>
    </location>
</feature>
<dbReference type="PANTHER" id="PTHR40396:SF1">
    <property type="entry name" value="ATPASE AAA-TYPE CORE DOMAIN-CONTAINING PROTEIN"/>
    <property type="match status" value="1"/>
</dbReference>
<dbReference type="InterPro" id="IPR027417">
    <property type="entry name" value="P-loop_NTPase"/>
</dbReference>
<proteinExistence type="predicted"/>
<evidence type="ECO:0000313" key="3">
    <source>
        <dbReference type="Proteomes" id="UP000195305"/>
    </source>
</evidence>
<sequence>MLLDFRVENYKSFQDEVSFSMIPAPKQKGLDYSVFEEAIGKKKINAICSSVIYGPNASGKTNIIGAMDTMRSIVLRGNILNVNESYPNEAANYLELIPNNKLTERKPVKFFISFTEEGYHIEYSFSMNVGFFLEKDFKRNIEREILNVNGMEIFDRSFDKLEFNYSKKISELLDMNSKESNKLYEVALNSLNDTELFLMNGFKLIISRKLVELIQNWFKNKFMVIYKANAIELIRRFEDTDSPGFYVEKTTNEAAKIFGLNSNAVGYMVSDEDQKTKLCSVLDDQNSNKKVIINAKTFESYGTIRFINLFPLVIKAMYTGGTLVIDEFDASIHPMALMNIINIFHDDEINIHHAQLIFDTHNPIFLNSNLFRRDEIKFVERDEDNFKSDLYSLSDFGTSGTSGVRKNEDYMKNYFISRYGAISDIDFSPVFRELISKKGED</sequence>
<dbReference type="EMBL" id="NFLJ01000004">
    <property type="protein sequence ID" value="OUQ36067.1"/>
    <property type="molecule type" value="Genomic_DNA"/>
</dbReference>
<evidence type="ECO:0000259" key="1">
    <source>
        <dbReference type="Pfam" id="PF13304"/>
    </source>
</evidence>
<protein>
    <submittedName>
        <fullName evidence="2">Abortive phage infection protein</fullName>
    </submittedName>
</protein>
<evidence type="ECO:0000313" key="2">
    <source>
        <dbReference type="EMBL" id="OUQ36067.1"/>
    </source>
</evidence>
<accession>A0A1Y4T1L4</accession>
<dbReference type="AlphaFoldDB" id="A0A1Y4T1L4"/>
<comment type="caution">
    <text evidence="2">The sequence shown here is derived from an EMBL/GenBank/DDBJ whole genome shotgun (WGS) entry which is preliminary data.</text>
</comment>
<dbReference type="InterPro" id="IPR003959">
    <property type="entry name" value="ATPase_AAA_core"/>
</dbReference>
<dbReference type="Pfam" id="PF13304">
    <property type="entry name" value="AAA_21"/>
    <property type="match status" value="1"/>
</dbReference>
<dbReference type="PANTHER" id="PTHR40396">
    <property type="entry name" value="ATPASE-LIKE PROTEIN"/>
    <property type="match status" value="1"/>
</dbReference>
<keyword evidence="3" id="KW-1185">Reference proteome</keyword>
<dbReference type="Proteomes" id="UP000195305">
    <property type="component" value="Unassembled WGS sequence"/>
</dbReference>
<dbReference type="SUPFAM" id="SSF52540">
    <property type="entry name" value="P-loop containing nucleoside triphosphate hydrolases"/>
    <property type="match status" value="1"/>
</dbReference>
<name>A0A1Y4T1L4_9FIRM</name>
<gene>
    <name evidence="2" type="ORF">B5E75_01990</name>
</gene>
<dbReference type="GO" id="GO:0016887">
    <property type="term" value="F:ATP hydrolysis activity"/>
    <property type="evidence" value="ECO:0007669"/>
    <property type="project" value="InterPro"/>
</dbReference>
<dbReference type="GO" id="GO:0005524">
    <property type="term" value="F:ATP binding"/>
    <property type="evidence" value="ECO:0007669"/>
    <property type="project" value="InterPro"/>
</dbReference>
<dbReference type="Gene3D" id="3.40.50.300">
    <property type="entry name" value="P-loop containing nucleotide triphosphate hydrolases"/>
    <property type="match status" value="1"/>
</dbReference>